<dbReference type="Proteomes" id="UP000319825">
    <property type="component" value="Unassembled WGS sequence"/>
</dbReference>
<keyword evidence="2" id="KW-1133">Transmembrane helix</keyword>
<comment type="caution">
    <text evidence="3">The sequence shown here is derived from an EMBL/GenBank/DDBJ whole genome shotgun (WGS) entry which is preliminary data.</text>
</comment>
<accession>A0A562IBW6</accession>
<evidence type="ECO:0000256" key="1">
    <source>
        <dbReference type="SAM" id="MobiDB-lite"/>
    </source>
</evidence>
<evidence type="ECO:0000313" key="4">
    <source>
        <dbReference type="Proteomes" id="UP000319825"/>
    </source>
</evidence>
<feature type="compositionally biased region" description="Pro residues" evidence="1">
    <location>
        <begin position="235"/>
        <end position="273"/>
    </location>
</feature>
<keyword evidence="4" id="KW-1185">Reference proteome</keyword>
<feature type="compositionally biased region" description="Basic residues" evidence="1">
    <location>
        <begin position="278"/>
        <end position="302"/>
    </location>
</feature>
<feature type="compositionally biased region" description="Low complexity" evidence="1">
    <location>
        <begin position="175"/>
        <end position="206"/>
    </location>
</feature>
<evidence type="ECO:0000256" key="2">
    <source>
        <dbReference type="SAM" id="Phobius"/>
    </source>
</evidence>
<keyword evidence="2" id="KW-0472">Membrane</keyword>
<evidence type="ECO:0000313" key="3">
    <source>
        <dbReference type="EMBL" id="TWH68487.1"/>
    </source>
</evidence>
<dbReference type="PRINTS" id="PR01217">
    <property type="entry name" value="PRICHEXTENSN"/>
</dbReference>
<dbReference type="AlphaFoldDB" id="A0A562IBW6"/>
<dbReference type="EMBL" id="VLKE01000001">
    <property type="protein sequence ID" value="TWH68487.1"/>
    <property type="molecule type" value="Genomic_DNA"/>
</dbReference>
<gene>
    <name evidence="3" type="ORF">JD77_03480</name>
</gene>
<name>A0A562IBW6_MICOL</name>
<keyword evidence="2" id="KW-0812">Transmembrane</keyword>
<feature type="transmembrane region" description="Helical" evidence="2">
    <location>
        <begin position="65"/>
        <end position="88"/>
    </location>
</feature>
<proteinExistence type="predicted"/>
<organism evidence="3 4">
    <name type="scientific">Micromonospora olivasterospora</name>
    <dbReference type="NCBI Taxonomy" id="1880"/>
    <lineage>
        <taxon>Bacteria</taxon>
        <taxon>Bacillati</taxon>
        <taxon>Actinomycetota</taxon>
        <taxon>Actinomycetes</taxon>
        <taxon>Micromonosporales</taxon>
        <taxon>Micromonosporaceae</taxon>
        <taxon>Micromonospora</taxon>
    </lineage>
</organism>
<feature type="region of interest" description="Disordered" evidence="1">
    <location>
        <begin position="175"/>
        <end position="359"/>
    </location>
</feature>
<feature type="transmembrane region" description="Helical" evidence="2">
    <location>
        <begin position="137"/>
        <end position="161"/>
    </location>
</feature>
<protein>
    <submittedName>
        <fullName evidence="3">Uncharacterized protein</fullName>
    </submittedName>
</protein>
<feature type="transmembrane region" description="Helical" evidence="2">
    <location>
        <begin position="100"/>
        <end position="125"/>
    </location>
</feature>
<feature type="transmembrane region" description="Helical" evidence="2">
    <location>
        <begin position="32"/>
        <end position="53"/>
    </location>
</feature>
<feature type="compositionally biased region" description="Low complexity" evidence="1">
    <location>
        <begin position="215"/>
        <end position="234"/>
    </location>
</feature>
<dbReference type="RefSeq" id="WP_246140718.1">
    <property type="nucleotide sequence ID" value="NZ_VLKE01000001.1"/>
</dbReference>
<sequence>MTSPAEPASPDAAPASHAATPAAQLTRPLRELIALVLLGANAVLLFTALVRLLDPTGNMTFTTRAATTFFSFVGVENAGLPLLAVLLATHLAPVAPRAKLITQVALGEFAVGALFGGLTFLVSTVGRLTDGEVLDAFLSLLTSLAVLAIFAAGAFLVYKVWRGLYYTPKPKPQPGVYGQPQPGWPQQPAGQPGPQGGWTAPGQPTGWSVPPQPGGYPVVGQPGPVVGQYGQPAPSSAPPYPAAPQSAPPSAAPQPTRPFTPPQSAPPFTPPQSAPRSPSRRSCRRSRRRRSGSRRRPSRPRPSRASSPSRVRPPGARATTATAPSRSTGTTRTSPTDPPPRPGTSVPAARVGRARPRFP</sequence>
<feature type="compositionally biased region" description="Low complexity" evidence="1">
    <location>
        <begin position="303"/>
        <end position="335"/>
    </location>
</feature>
<reference evidence="3 4" key="1">
    <citation type="submission" date="2019-07" db="EMBL/GenBank/DDBJ databases">
        <title>R&amp;d 2014.</title>
        <authorList>
            <person name="Klenk H.-P."/>
        </authorList>
    </citation>
    <scope>NUCLEOTIDE SEQUENCE [LARGE SCALE GENOMIC DNA]</scope>
    <source>
        <strain evidence="3 4">DSM 43868</strain>
    </source>
</reference>